<keyword evidence="5 6" id="KW-0539">Nucleus</keyword>
<dbReference type="AlphaFoldDB" id="A0A2A6D060"/>
<dbReference type="GO" id="GO:0006357">
    <property type="term" value="P:regulation of transcription by RNA polymerase II"/>
    <property type="evidence" value="ECO:0000318"/>
    <property type="project" value="GO_Central"/>
</dbReference>
<evidence type="ECO:0000256" key="1">
    <source>
        <dbReference type="ARBA" id="ARBA00004123"/>
    </source>
</evidence>
<keyword evidence="3 6" id="KW-0238">DNA-binding</keyword>
<accession>A0A2A6D060</accession>
<dbReference type="PRINTS" id="PR00031">
    <property type="entry name" value="HTHREPRESSR"/>
</dbReference>
<evidence type="ECO:0000256" key="7">
    <source>
        <dbReference type="RuleBase" id="RU000682"/>
    </source>
</evidence>
<organism evidence="9 10">
    <name type="scientific">Pristionchus pacificus</name>
    <name type="common">Parasitic nematode worm</name>
    <dbReference type="NCBI Taxonomy" id="54126"/>
    <lineage>
        <taxon>Eukaryota</taxon>
        <taxon>Metazoa</taxon>
        <taxon>Ecdysozoa</taxon>
        <taxon>Nematoda</taxon>
        <taxon>Chromadorea</taxon>
        <taxon>Rhabditida</taxon>
        <taxon>Rhabditina</taxon>
        <taxon>Diplogasteromorpha</taxon>
        <taxon>Diplogasteroidea</taxon>
        <taxon>Neodiplogasteridae</taxon>
        <taxon>Pristionchus</taxon>
    </lineage>
</organism>
<feature type="DNA-binding region" description="Homeobox" evidence="6">
    <location>
        <begin position="214"/>
        <end position="273"/>
    </location>
</feature>
<feature type="compositionally biased region" description="Polar residues" evidence="8">
    <location>
        <begin position="20"/>
        <end position="43"/>
    </location>
</feature>
<sequence length="275" mass="30519">MTRDHNNRTINNDPPWDSGNFVNAQAQSTPEDPIPATSQENGGVASTMNAAVAATTPLCSAIKREEETAADAEGGVAADFTFIPGAFYPGQWWTPNIPFTMDDQPWDNMNYNPFTAVGAQITQHPFDPFPSAPVSGGFPCTMTTTATNSFPSYDVISPNIGYFPTMSLLTAGVTKPSPTNKRRASATSSAPDLPENLPYKTGRGTNDVRVRTADNYRRVYTDYIRIDVSSQEYHMNQFITPVRKADLAEKLNLTERQIKIWFQNRRAKKRKEDPR</sequence>
<dbReference type="CDD" id="cd00086">
    <property type="entry name" value="homeodomain"/>
    <property type="match status" value="1"/>
</dbReference>
<evidence type="ECO:0000256" key="5">
    <source>
        <dbReference type="ARBA" id="ARBA00023242"/>
    </source>
</evidence>
<reference evidence="9" key="2">
    <citation type="submission" date="2022-06" db="UniProtKB">
        <authorList>
            <consortium name="EnsemblMetazoa"/>
        </authorList>
    </citation>
    <scope>IDENTIFICATION</scope>
    <source>
        <strain evidence="9">PS312</strain>
    </source>
</reference>
<keyword evidence="10" id="KW-1185">Reference proteome</keyword>
<dbReference type="InterPro" id="IPR001356">
    <property type="entry name" value="HD"/>
</dbReference>
<dbReference type="GO" id="GO:0000981">
    <property type="term" value="F:DNA-binding transcription factor activity, RNA polymerase II-specific"/>
    <property type="evidence" value="ECO:0007669"/>
    <property type="project" value="InterPro"/>
</dbReference>
<evidence type="ECO:0000256" key="8">
    <source>
        <dbReference type="SAM" id="MobiDB-lite"/>
    </source>
</evidence>
<comment type="subcellular location">
    <subcellularLocation>
        <location evidence="1 6 7">Nucleus</location>
    </subcellularLocation>
</comment>
<dbReference type="SMART" id="SM00389">
    <property type="entry name" value="HOX"/>
    <property type="match status" value="1"/>
</dbReference>
<dbReference type="InterPro" id="IPR047152">
    <property type="entry name" value="Caudal_homeobox"/>
</dbReference>
<dbReference type="GO" id="GO:0009948">
    <property type="term" value="P:anterior/posterior axis specification"/>
    <property type="evidence" value="ECO:0000318"/>
    <property type="project" value="GO_Central"/>
</dbReference>
<dbReference type="PANTHER" id="PTHR24332">
    <property type="entry name" value="HOMEOBOX PROTEIN CDX"/>
    <property type="match status" value="1"/>
</dbReference>
<dbReference type="InterPro" id="IPR020479">
    <property type="entry name" value="HD_metazoa"/>
</dbReference>
<dbReference type="PANTHER" id="PTHR24332:SF9">
    <property type="entry name" value="HOMEOTIC PROTEIN CAUDAL"/>
    <property type="match status" value="1"/>
</dbReference>
<dbReference type="PROSITE" id="PS50071">
    <property type="entry name" value="HOMEOBOX_2"/>
    <property type="match status" value="1"/>
</dbReference>
<evidence type="ECO:0000256" key="3">
    <source>
        <dbReference type="ARBA" id="ARBA00023125"/>
    </source>
</evidence>
<evidence type="ECO:0000256" key="6">
    <source>
        <dbReference type="PROSITE-ProRule" id="PRU00108"/>
    </source>
</evidence>
<name>A0A2A6D060_PRIPA</name>
<evidence type="ECO:0000256" key="4">
    <source>
        <dbReference type="ARBA" id="ARBA00023155"/>
    </source>
</evidence>
<dbReference type="InterPro" id="IPR009057">
    <property type="entry name" value="Homeodomain-like_sf"/>
</dbReference>
<feature type="region of interest" description="Disordered" evidence="8">
    <location>
        <begin position="1"/>
        <end position="43"/>
    </location>
</feature>
<dbReference type="GO" id="GO:0030154">
    <property type="term" value="P:cell differentiation"/>
    <property type="evidence" value="ECO:0000318"/>
    <property type="project" value="GO_Central"/>
</dbReference>
<feature type="region of interest" description="Disordered" evidence="8">
    <location>
        <begin position="174"/>
        <end position="205"/>
    </location>
</feature>
<evidence type="ECO:0000256" key="2">
    <source>
        <dbReference type="ARBA" id="ARBA00010341"/>
    </source>
</evidence>
<reference evidence="10" key="1">
    <citation type="journal article" date="2008" name="Nat. Genet.">
        <title>The Pristionchus pacificus genome provides a unique perspective on nematode lifestyle and parasitism.</title>
        <authorList>
            <person name="Dieterich C."/>
            <person name="Clifton S.W."/>
            <person name="Schuster L.N."/>
            <person name="Chinwalla A."/>
            <person name="Delehaunty K."/>
            <person name="Dinkelacker I."/>
            <person name="Fulton L."/>
            <person name="Fulton R."/>
            <person name="Godfrey J."/>
            <person name="Minx P."/>
            <person name="Mitreva M."/>
            <person name="Roeseler W."/>
            <person name="Tian H."/>
            <person name="Witte H."/>
            <person name="Yang S.P."/>
            <person name="Wilson R.K."/>
            <person name="Sommer R.J."/>
        </authorList>
    </citation>
    <scope>NUCLEOTIDE SEQUENCE [LARGE SCALE GENOMIC DNA]</scope>
    <source>
        <strain evidence="10">PS312</strain>
    </source>
</reference>
<protein>
    <submittedName>
        <fullName evidence="9">Homeobox domain-containing protein</fullName>
    </submittedName>
</protein>
<dbReference type="PRINTS" id="PR00024">
    <property type="entry name" value="HOMEOBOX"/>
</dbReference>
<dbReference type="GO" id="GO:0048565">
    <property type="term" value="P:digestive tract development"/>
    <property type="evidence" value="ECO:0000318"/>
    <property type="project" value="GO_Central"/>
</dbReference>
<dbReference type="GO" id="GO:0005634">
    <property type="term" value="C:nucleus"/>
    <property type="evidence" value="ECO:0000318"/>
    <property type="project" value="GO_Central"/>
</dbReference>
<dbReference type="SUPFAM" id="SSF46689">
    <property type="entry name" value="Homeodomain-like"/>
    <property type="match status" value="1"/>
</dbReference>
<dbReference type="GO" id="GO:0003700">
    <property type="term" value="F:DNA-binding transcription factor activity"/>
    <property type="evidence" value="ECO:0000318"/>
    <property type="project" value="GO_Central"/>
</dbReference>
<dbReference type="InterPro" id="IPR017970">
    <property type="entry name" value="Homeobox_CS"/>
</dbReference>
<comment type="similarity">
    <text evidence="2">Belongs to the Caudal homeobox family.</text>
</comment>
<dbReference type="GO" id="GO:0000977">
    <property type="term" value="F:RNA polymerase II transcription regulatory region sequence-specific DNA binding"/>
    <property type="evidence" value="ECO:0000318"/>
    <property type="project" value="GO_Central"/>
</dbReference>
<keyword evidence="4 6" id="KW-0371">Homeobox</keyword>
<dbReference type="OrthoDB" id="6159439at2759"/>
<dbReference type="EnsemblMetazoa" id="PPA44911.1">
    <property type="protein sequence ID" value="PPA44911.1"/>
    <property type="gene ID" value="WBGene00283280"/>
</dbReference>
<dbReference type="Proteomes" id="UP000005239">
    <property type="component" value="Unassembled WGS sequence"/>
</dbReference>
<dbReference type="InterPro" id="IPR000047">
    <property type="entry name" value="HTH_motif"/>
</dbReference>
<accession>A0A8R1UZW3</accession>
<dbReference type="Pfam" id="PF00046">
    <property type="entry name" value="Homeodomain"/>
    <property type="match status" value="1"/>
</dbReference>
<proteinExistence type="inferred from homology"/>
<dbReference type="PROSITE" id="PS00027">
    <property type="entry name" value="HOMEOBOX_1"/>
    <property type="match status" value="1"/>
</dbReference>
<dbReference type="GO" id="GO:0009880">
    <property type="term" value="P:embryonic pattern specification"/>
    <property type="evidence" value="ECO:0000318"/>
    <property type="project" value="GO_Central"/>
</dbReference>
<evidence type="ECO:0000313" key="10">
    <source>
        <dbReference type="Proteomes" id="UP000005239"/>
    </source>
</evidence>
<gene>
    <name evidence="9" type="primary">WBGene00283280</name>
</gene>
<evidence type="ECO:0000313" key="9">
    <source>
        <dbReference type="EnsemblMetazoa" id="PPA44911.1"/>
    </source>
</evidence>
<dbReference type="Gene3D" id="1.10.10.60">
    <property type="entry name" value="Homeodomain-like"/>
    <property type="match status" value="1"/>
</dbReference>